<accession>A0A8K0X791</accession>
<evidence type="ECO:0000259" key="6">
    <source>
        <dbReference type="Pfam" id="PF01408"/>
    </source>
</evidence>
<reference evidence="8" key="1">
    <citation type="journal article" date="2021" name="Nat. Commun.">
        <title>Genetic determinants of endophytism in the Arabidopsis root mycobiome.</title>
        <authorList>
            <person name="Mesny F."/>
            <person name="Miyauchi S."/>
            <person name="Thiergart T."/>
            <person name="Pickel B."/>
            <person name="Atanasova L."/>
            <person name="Karlsson M."/>
            <person name="Huettel B."/>
            <person name="Barry K.W."/>
            <person name="Haridas S."/>
            <person name="Chen C."/>
            <person name="Bauer D."/>
            <person name="Andreopoulos W."/>
            <person name="Pangilinan J."/>
            <person name="LaButti K."/>
            <person name="Riley R."/>
            <person name="Lipzen A."/>
            <person name="Clum A."/>
            <person name="Drula E."/>
            <person name="Henrissat B."/>
            <person name="Kohler A."/>
            <person name="Grigoriev I.V."/>
            <person name="Martin F.M."/>
            <person name="Hacquard S."/>
        </authorList>
    </citation>
    <scope>NUCLEOTIDE SEQUENCE</scope>
    <source>
        <strain evidence="8">MPI-CAGE-AT-0016</strain>
    </source>
</reference>
<comment type="caution">
    <text evidence="8">The sequence shown here is derived from an EMBL/GenBank/DDBJ whole genome shotgun (WGS) entry which is preliminary data.</text>
</comment>
<comment type="catalytic activity">
    <reaction evidence="5">
        <text>D-xylose + NADP(+) = D-xylono-1,5-lactone + NADPH + H(+)</text>
        <dbReference type="Rhea" id="RHEA:22000"/>
        <dbReference type="ChEBI" id="CHEBI:15378"/>
        <dbReference type="ChEBI" id="CHEBI:15867"/>
        <dbReference type="ChEBI" id="CHEBI:53455"/>
        <dbReference type="ChEBI" id="CHEBI:57783"/>
        <dbReference type="ChEBI" id="CHEBI:58349"/>
        <dbReference type="EC" id="1.1.1.179"/>
    </reaction>
</comment>
<evidence type="ECO:0000256" key="3">
    <source>
        <dbReference type="ARBA" id="ARBA00038984"/>
    </source>
</evidence>
<dbReference type="InterPro" id="IPR000683">
    <property type="entry name" value="Gfo/Idh/MocA-like_OxRdtase_N"/>
</dbReference>
<evidence type="ECO:0000259" key="7">
    <source>
        <dbReference type="Pfam" id="PF22725"/>
    </source>
</evidence>
<organism evidence="8 9">
    <name type="scientific">Plectosphaerella cucumerina</name>
    <dbReference type="NCBI Taxonomy" id="40658"/>
    <lineage>
        <taxon>Eukaryota</taxon>
        <taxon>Fungi</taxon>
        <taxon>Dikarya</taxon>
        <taxon>Ascomycota</taxon>
        <taxon>Pezizomycotina</taxon>
        <taxon>Sordariomycetes</taxon>
        <taxon>Hypocreomycetidae</taxon>
        <taxon>Glomerellales</taxon>
        <taxon>Plectosphaerellaceae</taxon>
        <taxon>Plectosphaerella</taxon>
    </lineage>
</organism>
<comment type="similarity">
    <text evidence="1">Belongs to the Gfo/Idh/MocA family.</text>
</comment>
<dbReference type="Pfam" id="PF01408">
    <property type="entry name" value="GFO_IDH_MocA"/>
    <property type="match status" value="1"/>
</dbReference>
<sequence>MSDSKPTLRWGILSTGMIASWFVTDLLLPRPDAKATHILQAIGTSSLEKGRAFAAEHLPPTLSPGPSIYGSYEELYADPAVDIIYIGTPHAFHKRNCLDAIAAGKHVLCEKPFTLLASEAREVAAAARERGVFVMEAMWTRFFPAVLALQEVVHRDHVIGDVQRVFADFSLEQDIAGRPAGHRLKDPALGAGSLLDIGVYAVTWGLLGLDTPPTEGTEREKPKVLAAQSLSDGVDVATSIILLFANGRQGIITSHSNYITAENFCRIEGTEGTIYVNGPAAPIPSSFTVKKKDGEEKTYSFEKPGGRGFYYEADAVALDIAAGKKQSSLIPLSETVRVMEILDEARRQGGARFPQDDF</sequence>
<evidence type="ECO:0000256" key="4">
    <source>
        <dbReference type="ARBA" id="ARBA00042988"/>
    </source>
</evidence>
<dbReference type="Gene3D" id="3.40.50.720">
    <property type="entry name" value="NAD(P)-binding Rossmann-like Domain"/>
    <property type="match status" value="1"/>
</dbReference>
<dbReference type="SUPFAM" id="SSF55347">
    <property type="entry name" value="Glyceraldehyde-3-phosphate dehydrogenase-like, C-terminal domain"/>
    <property type="match status" value="1"/>
</dbReference>
<dbReference type="Pfam" id="PF22725">
    <property type="entry name" value="GFO_IDH_MocA_C3"/>
    <property type="match status" value="1"/>
</dbReference>
<evidence type="ECO:0000256" key="1">
    <source>
        <dbReference type="ARBA" id="ARBA00010928"/>
    </source>
</evidence>
<evidence type="ECO:0000313" key="9">
    <source>
        <dbReference type="Proteomes" id="UP000813385"/>
    </source>
</evidence>
<feature type="domain" description="GFO/IDH/MocA-like oxidoreductase" evidence="7">
    <location>
        <begin position="155"/>
        <end position="274"/>
    </location>
</feature>
<proteinExistence type="inferred from homology"/>
<dbReference type="InterPro" id="IPR036291">
    <property type="entry name" value="NAD(P)-bd_dom_sf"/>
</dbReference>
<dbReference type="EMBL" id="JAGPXD010000002">
    <property type="protein sequence ID" value="KAH7369150.1"/>
    <property type="molecule type" value="Genomic_DNA"/>
</dbReference>
<dbReference type="PANTHER" id="PTHR22604">
    <property type="entry name" value="OXIDOREDUCTASES"/>
    <property type="match status" value="1"/>
</dbReference>
<dbReference type="GO" id="GO:0000166">
    <property type="term" value="F:nucleotide binding"/>
    <property type="evidence" value="ECO:0007669"/>
    <property type="project" value="InterPro"/>
</dbReference>
<protein>
    <recommendedName>
        <fullName evidence="3">D-xylose 1-dehydrogenase (NADP(+), D-xylono-1,5-lactone-forming)</fullName>
        <ecNumber evidence="3">1.1.1.179</ecNumber>
    </recommendedName>
    <alternativeName>
        <fullName evidence="4">D-xylose-NADP dehydrogenase</fullName>
    </alternativeName>
</protein>
<dbReference type="OrthoDB" id="2129491at2759"/>
<dbReference type="EC" id="1.1.1.179" evidence="3"/>
<keyword evidence="9" id="KW-1185">Reference proteome</keyword>
<dbReference type="InterPro" id="IPR055170">
    <property type="entry name" value="GFO_IDH_MocA-like_dom"/>
</dbReference>
<gene>
    <name evidence="8" type="ORF">B0T11DRAFT_278313</name>
</gene>
<evidence type="ECO:0000313" key="8">
    <source>
        <dbReference type="EMBL" id="KAH7369150.1"/>
    </source>
</evidence>
<dbReference type="Proteomes" id="UP000813385">
    <property type="component" value="Unassembled WGS sequence"/>
</dbReference>
<dbReference type="PANTHER" id="PTHR22604:SF105">
    <property type="entry name" value="TRANS-1,2-DIHYDROBENZENE-1,2-DIOL DEHYDROGENASE"/>
    <property type="match status" value="1"/>
</dbReference>
<evidence type="ECO:0000256" key="5">
    <source>
        <dbReference type="ARBA" id="ARBA00049233"/>
    </source>
</evidence>
<evidence type="ECO:0000256" key="2">
    <source>
        <dbReference type="ARBA" id="ARBA00023002"/>
    </source>
</evidence>
<dbReference type="SUPFAM" id="SSF51735">
    <property type="entry name" value="NAD(P)-binding Rossmann-fold domains"/>
    <property type="match status" value="1"/>
</dbReference>
<dbReference type="GO" id="GO:0047837">
    <property type="term" value="F:D-xylose 1-dehydrogenase (NADP+) activity"/>
    <property type="evidence" value="ECO:0007669"/>
    <property type="project" value="UniProtKB-EC"/>
</dbReference>
<dbReference type="Gene3D" id="3.30.360.10">
    <property type="entry name" value="Dihydrodipicolinate Reductase, domain 2"/>
    <property type="match status" value="1"/>
</dbReference>
<keyword evidence="2" id="KW-0560">Oxidoreductase</keyword>
<feature type="domain" description="Gfo/Idh/MocA-like oxidoreductase N-terminal" evidence="6">
    <location>
        <begin position="9"/>
        <end position="136"/>
    </location>
</feature>
<dbReference type="InterPro" id="IPR050984">
    <property type="entry name" value="Gfo/Idh/MocA_domain"/>
</dbReference>
<name>A0A8K0X791_9PEZI</name>
<dbReference type="AlphaFoldDB" id="A0A8K0X791"/>